<evidence type="ECO:0000256" key="4">
    <source>
        <dbReference type="ARBA" id="ARBA00023163"/>
    </source>
</evidence>
<dbReference type="PRINTS" id="PR00039">
    <property type="entry name" value="HTHLYSR"/>
</dbReference>
<reference evidence="6 7" key="1">
    <citation type="submission" date="2017-11" db="EMBL/GenBank/DDBJ databases">
        <title>Animal gut microbial communities from fecal samples from Wisconsin, USA.</title>
        <authorList>
            <person name="Neumann A."/>
        </authorList>
    </citation>
    <scope>NUCLEOTIDE SEQUENCE [LARGE SCALE GENOMIC DNA]</scope>
    <source>
        <strain evidence="6 7">UWS3</strain>
    </source>
</reference>
<dbReference type="PANTHER" id="PTHR30126:SF39">
    <property type="entry name" value="HTH-TYPE TRANSCRIPTIONAL REGULATOR CYSL"/>
    <property type="match status" value="1"/>
</dbReference>
<dbReference type="AlphaFoldDB" id="A0A2M9A3R1"/>
<dbReference type="PANTHER" id="PTHR30126">
    <property type="entry name" value="HTH-TYPE TRANSCRIPTIONAL REGULATOR"/>
    <property type="match status" value="1"/>
</dbReference>
<comment type="caution">
    <text evidence="6">The sequence shown here is derived from an EMBL/GenBank/DDBJ whole genome shotgun (WGS) entry which is preliminary data.</text>
</comment>
<dbReference type="OrthoDB" id="9785745at2"/>
<dbReference type="SUPFAM" id="SSF46785">
    <property type="entry name" value="Winged helix' DNA-binding domain"/>
    <property type="match status" value="1"/>
</dbReference>
<dbReference type="PROSITE" id="PS50931">
    <property type="entry name" value="HTH_LYSR"/>
    <property type="match status" value="1"/>
</dbReference>
<proteinExistence type="inferred from homology"/>
<keyword evidence="7" id="KW-1185">Reference proteome</keyword>
<dbReference type="Gene3D" id="3.40.190.290">
    <property type="match status" value="1"/>
</dbReference>
<evidence type="ECO:0000313" key="6">
    <source>
        <dbReference type="EMBL" id="PJJ40365.1"/>
    </source>
</evidence>
<feature type="domain" description="HTH lysR-type" evidence="5">
    <location>
        <begin position="1"/>
        <end position="58"/>
    </location>
</feature>
<keyword evidence="4" id="KW-0804">Transcription</keyword>
<dbReference type="GO" id="GO:0003700">
    <property type="term" value="F:DNA-binding transcription factor activity"/>
    <property type="evidence" value="ECO:0007669"/>
    <property type="project" value="InterPro"/>
</dbReference>
<dbReference type="GO" id="GO:0000976">
    <property type="term" value="F:transcription cis-regulatory region binding"/>
    <property type="evidence" value="ECO:0007669"/>
    <property type="project" value="TreeGrafter"/>
</dbReference>
<evidence type="ECO:0000256" key="1">
    <source>
        <dbReference type="ARBA" id="ARBA00009437"/>
    </source>
</evidence>
<keyword evidence="2" id="KW-0805">Transcription regulation</keyword>
<dbReference type="EMBL" id="PGEX01000001">
    <property type="protein sequence ID" value="PJJ40365.1"/>
    <property type="molecule type" value="Genomic_DNA"/>
</dbReference>
<evidence type="ECO:0000256" key="3">
    <source>
        <dbReference type="ARBA" id="ARBA00023125"/>
    </source>
</evidence>
<organism evidence="6 7">
    <name type="scientific">Hallerella succinigenes</name>
    <dbReference type="NCBI Taxonomy" id="1896222"/>
    <lineage>
        <taxon>Bacteria</taxon>
        <taxon>Pseudomonadati</taxon>
        <taxon>Fibrobacterota</taxon>
        <taxon>Fibrobacteria</taxon>
        <taxon>Fibrobacterales</taxon>
        <taxon>Fibrobacteraceae</taxon>
        <taxon>Hallerella</taxon>
    </lineage>
</organism>
<name>A0A2M9A3R1_9BACT</name>
<dbReference type="CDD" id="cd08420">
    <property type="entry name" value="PBP2_CysL_like"/>
    <property type="match status" value="1"/>
</dbReference>
<dbReference type="Proteomes" id="UP000231134">
    <property type="component" value="Unassembled WGS sequence"/>
</dbReference>
<dbReference type="Pfam" id="PF00126">
    <property type="entry name" value="HTH_1"/>
    <property type="match status" value="1"/>
</dbReference>
<dbReference type="InterPro" id="IPR000847">
    <property type="entry name" value="LysR_HTH_N"/>
</dbReference>
<gene>
    <name evidence="6" type="ORF">BGX16_0284</name>
</gene>
<evidence type="ECO:0000256" key="2">
    <source>
        <dbReference type="ARBA" id="ARBA00023015"/>
    </source>
</evidence>
<protein>
    <submittedName>
        <fullName evidence="6">DNA-binding transcriptional LysR family regulator</fullName>
    </submittedName>
</protein>
<evidence type="ECO:0000259" key="5">
    <source>
        <dbReference type="PROSITE" id="PS50931"/>
    </source>
</evidence>
<dbReference type="Gene3D" id="1.10.10.10">
    <property type="entry name" value="Winged helix-like DNA-binding domain superfamily/Winged helix DNA-binding domain"/>
    <property type="match status" value="1"/>
</dbReference>
<dbReference type="Pfam" id="PF03466">
    <property type="entry name" value="LysR_substrate"/>
    <property type="match status" value="1"/>
</dbReference>
<dbReference type="RefSeq" id="WP_100424460.1">
    <property type="nucleotide sequence ID" value="NZ_PGEX01000001.1"/>
</dbReference>
<keyword evidence="3 6" id="KW-0238">DNA-binding</keyword>
<dbReference type="SUPFAM" id="SSF53850">
    <property type="entry name" value="Periplasmic binding protein-like II"/>
    <property type="match status" value="1"/>
</dbReference>
<dbReference type="FunFam" id="1.10.10.10:FF:000001">
    <property type="entry name" value="LysR family transcriptional regulator"/>
    <property type="match status" value="1"/>
</dbReference>
<accession>A0A2M9A3R1</accession>
<dbReference type="InterPro" id="IPR005119">
    <property type="entry name" value="LysR_subst-bd"/>
</dbReference>
<dbReference type="InterPro" id="IPR036388">
    <property type="entry name" value="WH-like_DNA-bd_sf"/>
</dbReference>
<dbReference type="InterPro" id="IPR036390">
    <property type="entry name" value="WH_DNA-bd_sf"/>
</dbReference>
<evidence type="ECO:0000313" key="7">
    <source>
        <dbReference type="Proteomes" id="UP000231134"/>
    </source>
</evidence>
<comment type="similarity">
    <text evidence="1">Belongs to the LysR transcriptional regulatory family.</text>
</comment>
<sequence length="298" mass="33659">MNDLKLQVFVMAARLLNFSQTAKRFGISQPAVTKRIHELEEDVKVRLFERAGSKLLLTREGEVFLKYAEQILESYEALNYELGLLQQKHAGTLRLGASTTIAQYILPPILAKFNEKFPQVTISLQNENSTVIENALRERQIDLGFIESNAEPAGLRVTPFLKDELVLVAHVKNPLTRRDEISLNELKVTPLVLREDGSGTLEVIQHALESRGISFGDLNVQMQLGSTESIKRYLENSHAAGIVSVRAINRELLQGTFKVVDITSFSMPRYFSCLERLGKSPALVQTFIEFVNRFKKEL</sequence>